<evidence type="ECO:0000313" key="1">
    <source>
        <dbReference type="EMBL" id="MBB3106102.1"/>
    </source>
</evidence>
<comment type="caution">
    <text evidence="1">The sequence shown here is derived from an EMBL/GenBank/DDBJ whole genome shotgun (WGS) entry which is preliminary data.</text>
</comment>
<gene>
    <name evidence="1" type="ORF">FHS24_000593</name>
</gene>
<dbReference type="EMBL" id="JACHXL010000001">
    <property type="protein sequence ID" value="MBB3106102.1"/>
    <property type="molecule type" value="Genomic_DNA"/>
</dbReference>
<proteinExistence type="predicted"/>
<sequence length="37" mass="4029">MVFYLGFKGSIDKGLHELFLKILDIVKAVHAAGNLLG</sequence>
<dbReference type="Proteomes" id="UP000588111">
    <property type="component" value="Unassembled WGS sequence"/>
</dbReference>
<evidence type="ECO:0000313" key="2">
    <source>
        <dbReference type="Proteomes" id="UP000588111"/>
    </source>
</evidence>
<keyword evidence="2" id="KW-1185">Reference proteome</keyword>
<name>A0A839T9G5_9GAMM</name>
<organism evidence="1 2">
    <name type="scientific">Psychrobacter luti</name>
    <dbReference type="NCBI Taxonomy" id="198481"/>
    <lineage>
        <taxon>Bacteria</taxon>
        <taxon>Pseudomonadati</taxon>
        <taxon>Pseudomonadota</taxon>
        <taxon>Gammaproteobacteria</taxon>
        <taxon>Moraxellales</taxon>
        <taxon>Moraxellaceae</taxon>
        <taxon>Psychrobacter</taxon>
    </lineage>
</organism>
<dbReference type="AlphaFoldDB" id="A0A839T9G5"/>
<protein>
    <submittedName>
        <fullName evidence="1">Uncharacterized protein</fullName>
    </submittedName>
</protein>
<reference evidence="1 2" key="1">
    <citation type="submission" date="2020-08" db="EMBL/GenBank/DDBJ databases">
        <title>Genomic Encyclopedia of Type Strains, Phase III (KMG-III): the genomes of soil and plant-associated and newly described type strains.</title>
        <authorList>
            <person name="Whitman W."/>
        </authorList>
    </citation>
    <scope>NUCLEOTIDE SEQUENCE [LARGE SCALE GENOMIC DNA]</scope>
    <source>
        <strain evidence="1 2">CECT 5885</strain>
    </source>
</reference>
<accession>A0A839T9G5</accession>